<dbReference type="Gene3D" id="3.40.1000.10">
    <property type="entry name" value="Mog1/PsbP, alpha/beta/alpha sandwich"/>
    <property type="match status" value="1"/>
</dbReference>
<name>A0ABU3LHQ3_9FLAO</name>
<dbReference type="PROSITE" id="PS51257">
    <property type="entry name" value="PROKAR_LIPOPROTEIN"/>
    <property type="match status" value="1"/>
</dbReference>
<gene>
    <name evidence="1" type="ORF">RQM59_10115</name>
</gene>
<reference evidence="1 2" key="1">
    <citation type="submission" date="2023-09" db="EMBL/GenBank/DDBJ databases">
        <title>Novel taxa isolated from Blanes Bay.</title>
        <authorList>
            <person name="Rey-Velasco X."/>
            <person name="Lucena T."/>
        </authorList>
    </citation>
    <scope>NUCLEOTIDE SEQUENCE [LARGE SCALE GENOMIC DNA]</scope>
    <source>
        <strain evidence="1 2">S356</strain>
    </source>
</reference>
<proteinExistence type="predicted"/>
<dbReference type="RefSeq" id="WP_349241992.1">
    <property type="nucleotide sequence ID" value="NZ_JAVTTO010000003.1"/>
</dbReference>
<dbReference type="EMBL" id="JAVTTO010000003">
    <property type="protein sequence ID" value="MDT7832734.1"/>
    <property type="molecule type" value="Genomic_DNA"/>
</dbReference>
<evidence type="ECO:0000313" key="2">
    <source>
        <dbReference type="Proteomes" id="UP001257277"/>
    </source>
</evidence>
<sequence>MIYKNKLIVLSFVLTFMVFYGCKQDETQSLVRANFSVQYPVFFDLDESGEANTIFALKTKKEQNSASSFIENVNLIEDKTNYKSYEQYFNNAEKQIENIAKIIEKKRFVVDGDNCLRLVFQISQESANYTFIQQFYAHKQKYYILTFSSDSVEFDDYSKSIEKVFNSFKLK</sequence>
<organism evidence="1 2">
    <name type="scientific">Asprobacillus argus</name>
    <dbReference type="NCBI Taxonomy" id="3076534"/>
    <lineage>
        <taxon>Bacteria</taxon>
        <taxon>Pseudomonadati</taxon>
        <taxon>Bacteroidota</taxon>
        <taxon>Flavobacteriia</taxon>
        <taxon>Flavobacteriales</taxon>
        <taxon>Flavobacteriaceae</taxon>
        <taxon>Asprobacillus</taxon>
    </lineage>
</organism>
<protein>
    <submittedName>
        <fullName evidence="1">PsbP-related protein</fullName>
    </submittedName>
</protein>
<evidence type="ECO:0000313" key="1">
    <source>
        <dbReference type="EMBL" id="MDT7832734.1"/>
    </source>
</evidence>
<dbReference type="Proteomes" id="UP001257277">
    <property type="component" value="Unassembled WGS sequence"/>
</dbReference>
<accession>A0ABU3LHQ3</accession>
<keyword evidence="2" id="KW-1185">Reference proteome</keyword>
<comment type="caution">
    <text evidence="1">The sequence shown here is derived from an EMBL/GenBank/DDBJ whole genome shotgun (WGS) entry which is preliminary data.</text>
</comment>